<dbReference type="AlphaFoldDB" id="A0A165DDQ9"/>
<feature type="region of interest" description="Disordered" evidence="1">
    <location>
        <begin position="115"/>
        <end position="211"/>
    </location>
</feature>
<gene>
    <name evidence="2" type="ORF">CALCODRAFT_487040</name>
</gene>
<dbReference type="Proteomes" id="UP000076842">
    <property type="component" value="Unassembled WGS sequence"/>
</dbReference>
<protein>
    <submittedName>
        <fullName evidence="2">Uncharacterized protein</fullName>
    </submittedName>
</protein>
<organism evidence="2 3">
    <name type="scientific">Calocera cornea HHB12733</name>
    <dbReference type="NCBI Taxonomy" id="1353952"/>
    <lineage>
        <taxon>Eukaryota</taxon>
        <taxon>Fungi</taxon>
        <taxon>Dikarya</taxon>
        <taxon>Basidiomycota</taxon>
        <taxon>Agaricomycotina</taxon>
        <taxon>Dacrymycetes</taxon>
        <taxon>Dacrymycetales</taxon>
        <taxon>Dacrymycetaceae</taxon>
        <taxon>Calocera</taxon>
    </lineage>
</organism>
<feature type="compositionally biased region" description="Low complexity" evidence="1">
    <location>
        <begin position="142"/>
        <end position="156"/>
    </location>
</feature>
<evidence type="ECO:0000313" key="3">
    <source>
        <dbReference type="Proteomes" id="UP000076842"/>
    </source>
</evidence>
<dbReference type="EMBL" id="KV424062">
    <property type="protein sequence ID" value="KZT52587.1"/>
    <property type="molecule type" value="Genomic_DNA"/>
</dbReference>
<accession>A0A165DDQ9</accession>
<evidence type="ECO:0000256" key="1">
    <source>
        <dbReference type="SAM" id="MobiDB-lite"/>
    </source>
</evidence>
<feature type="compositionally biased region" description="Basic and acidic residues" evidence="1">
    <location>
        <begin position="31"/>
        <end position="41"/>
    </location>
</feature>
<sequence>MSSAASDSPAQPSSPAGSLTDCVDASSKLVDIWKRPDRKDSQVSALELPGPSNPPARKGKEKATISLKVVDNKVVLTPQENVWVKRLFAEMLVQKGSAMAGLTAAELEGMILVEEGTEDAPEGPVRAAGDPDELDDDEDELPQQAQKQQQAQAQKQAQKHDQAHDAQQQQQQAHEQAQNPEQASAHSPEQPQQQQHPQQQQQPEQQPKVSVDEDVNPVIAEALAQKKILVDRETARPTELVAEGVRWRHLGRQVGWEEAQEAALAREARVKLGELRGLELHLEPEYQKGRKEGAATYKTLHKRTVKQRVRDAKSLTTYRVGKVKAWLAVRPKEAAKKVWDVTVIVAKWIWENGDKILKSLLAIVFIIGHFLATA</sequence>
<dbReference type="InParanoid" id="A0A165DDQ9"/>
<feature type="compositionally biased region" description="Low complexity" evidence="1">
    <location>
        <begin position="1"/>
        <end position="18"/>
    </location>
</feature>
<reference evidence="2 3" key="1">
    <citation type="journal article" date="2016" name="Mol. Biol. Evol.">
        <title>Comparative Genomics of Early-Diverging Mushroom-Forming Fungi Provides Insights into the Origins of Lignocellulose Decay Capabilities.</title>
        <authorList>
            <person name="Nagy L.G."/>
            <person name="Riley R."/>
            <person name="Tritt A."/>
            <person name="Adam C."/>
            <person name="Daum C."/>
            <person name="Floudas D."/>
            <person name="Sun H."/>
            <person name="Yadav J.S."/>
            <person name="Pangilinan J."/>
            <person name="Larsson K.H."/>
            <person name="Matsuura K."/>
            <person name="Barry K."/>
            <person name="Labutti K."/>
            <person name="Kuo R."/>
            <person name="Ohm R.A."/>
            <person name="Bhattacharya S.S."/>
            <person name="Shirouzu T."/>
            <person name="Yoshinaga Y."/>
            <person name="Martin F.M."/>
            <person name="Grigoriev I.V."/>
            <person name="Hibbett D.S."/>
        </authorList>
    </citation>
    <scope>NUCLEOTIDE SEQUENCE [LARGE SCALE GENOMIC DNA]</scope>
    <source>
        <strain evidence="2 3">HHB12733</strain>
    </source>
</reference>
<feature type="region of interest" description="Disordered" evidence="1">
    <location>
        <begin position="1"/>
        <end position="62"/>
    </location>
</feature>
<proteinExistence type="predicted"/>
<feature type="compositionally biased region" description="Acidic residues" evidence="1">
    <location>
        <begin position="130"/>
        <end position="141"/>
    </location>
</feature>
<name>A0A165DDQ9_9BASI</name>
<evidence type="ECO:0000313" key="2">
    <source>
        <dbReference type="EMBL" id="KZT52587.1"/>
    </source>
</evidence>
<feature type="compositionally biased region" description="Low complexity" evidence="1">
    <location>
        <begin position="165"/>
        <end position="207"/>
    </location>
</feature>
<keyword evidence="3" id="KW-1185">Reference proteome</keyword>